<dbReference type="PROSITE" id="PS50158">
    <property type="entry name" value="ZF_CCHC"/>
    <property type="match status" value="1"/>
</dbReference>
<keyword evidence="5" id="KW-1185">Reference proteome</keyword>
<feature type="region of interest" description="Disordered" evidence="2">
    <location>
        <begin position="335"/>
        <end position="383"/>
    </location>
</feature>
<comment type="caution">
    <text evidence="4">The sequence shown here is derived from an EMBL/GenBank/DDBJ whole genome shotgun (WGS) entry which is preliminary data.</text>
</comment>
<evidence type="ECO:0000256" key="1">
    <source>
        <dbReference type="PROSITE-ProRule" id="PRU00047"/>
    </source>
</evidence>
<feature type="region of interest" description="Disordered" evidence="2">
    <location>
        <begin position="466"/>
        <end position="485"/>
    </location>
</feature>
<keyword evidence="1" id="KW-0479">Metal-binding</keyword>
<dbReference type="InterPro" id="IPR021109">
    <property type="entry name" value="Peptidase_aspartic_dom_sf"/>
</dbReference>
<dbReference type="InterPro" id="IPR036875">
    <property type="entry name" value="Znf_CCHC_sf"/>
</dbReference>
<feature type="compositionally biased region" description="Polar residues" evidence="2">
    <location>
        <begin position="640"/>
        <end position="650"/>
    </location>
</feature>
<gene>
    <name evidence="4" type="ORF">NW768_007374</name>
</gene>
<dbReference type="Gene3D" id="2.40.70.10">
    <property type="entry name" value="Acid Proteases"/>
    <property type="match status" value="1"/>
</dbReference>
<evidence type="ECO:0000256" key="2">
    <source>
        <dbReference type="SAM" id="MobiDB-lite"/>
    </source>
</evidence>
<keyword evidence="1" id="KW-0862">Zinc</keyword>
<feature type="compositionally biased region" description="Polar residues" evidence="2">
    <location>
        <begin position="346"/>
        <end position="376"/>
    </location>
</feature>
<feature type="region of interest" description="Disordered" evidence="2">
    <location>
        <begin position="1"/>
        <end position="52"/>
    </location>
</feature>
<feature type="region of interest" description="Disordered" evidence="2">
    <location>
        <begin position="528"/>
        <end position="613"/>
    </location>
</feature>
<proteinExistence type="predicted"/>
<feature type="compositionally biased region" description="Basic and acidic residues" evidence="2">
    <location>
        <begin position="552"/>
        <end position="565"/>
    </location>
</feature>
<dbReference type="Proteomes" id="UP001152024">
    <property type="component" value="Unassembled WGS sequence"/>
</dbReference>
<sequence>MREDHSKVSICPTSLALAPPENSPQFTTPRSPSPEILSSDSSSFVSQSPEALSPDPQAFFNSLLRPSRLASAGEQSLSVELSQLNLTSKQPGTEFIMTTNGSEITFAGKPGDCKPRVYIAYIKKKIQRENPDLLDKDDEELELKDEFLRQAFQRGLTGPALYWYEEERLSEKPFEEIALQFQEKYKNNSAQHDSTLIAEAHQLGRAPGETLQDFIQRVQSLYHRIPPTYRSVLLTNAIHRMTDAHRDQRLQERIQDRLFAAELWNDGNASPSLTFDRLHRMIWDCRSSSDEVLKQPGAEEHSSLRQGLELNQLEKTENLLSRLAEAQLKFTETLAERQNKERNTTAEKQSGNRWNGNSTQNTANTWQNNSYNSGRNGTRDGNIGGQVDPRDKRFWWCFNCTEWGHKSSDCPINENRERKMANANYFREHQEKLMGDRARTLQTEPAAAIKSVLSFKSPRPPAGFTTTPVSHIAPGNEGTPRSPVRPDANFVQPWRPETNLSEPWRPEVSIAQPWRPMTEPWRPREVRAAMPPTSKPQQKNPPPSGVRKNQRGNKDNVMDNEKLRALADAAASHPEWVRRAPVQNNPPSPPGPRVVELEKDDELPPQNSDDMDADSVDEISAAEFAKLWPRLKPHVEKQMAQDQQNESGKASSDAVKKPRYLLDKIRATEQYDIPNFEIGRHLKDTPITLSVLELLQIAPSIRQQLSRLMQCRRKLKGTRHEEKLVNVLAPFRTILESELGDDVDESALSTEMSSCNLIRDAESGRLDVRPGSGLPEEAVATTLGYITGHLGGFRTEVILLDGGSGVNLVNSSFLFDNGLRPLNLSEKEPIRLANDDVVYIEQFALLELVVGNVLTVITVYLIDGNSDWDLLVGRPWLRRVRAVEHYAEEKLVVRGINGGRSVLDITPCPKRYQPIRQKGETRPAYRQDWSEKLAEEEVVHVENDDEILQEVEDILAELHGTIQGTSGRVDGAGN</sequence>
<protein>
    <recommendedName>
        <fullName evidence="3">CCHC-type domain-containing protein</fullName>
    </recommendedName>
</protein>
<dbReference type="SUPFAM" id="SSF57756">
    <property type="entry name" value="Retrovirus zinc finger-like domains"/>
    <property type="match status" value="1"/>
</dbReference>
<feature type="compositionally biased region" description="Basic and acidic residues" evidence="2">
    <location>
        <begin position="335"/>
        <end position="345"/>
    </location>
</feature>
<name>A0ABQ8R7T1_FUSEQ</name>
<keyword evidence="1" id="KW-0863">Zinc-finger</keyword>
<feature type="region of interest" description="Disordered" evidence="2">
    <location>
        <begin position="635"/>
        <end position="655"/>
    </location>
</feature>
<feature type="compositionally biased region" description="Acidic residues" evidence="2">
    <location>
        <begin position="598"/>
        <end position="613"/>
    </location>
</feature>
<organism evidence="4 5">
    <name type="scientific">Fusarium equiseti</name>
    <name type="common">Fusarium scirpi</name>
    <dbReference type="NCBI Taxonomy" id="61235"/>
    <lineage>
        <taxon>Eukaryota</taxon>
        <taxon>Fungi</taxon>
        <taxon>Dikarya</taxon>
        <taxon>Ascomycota</taxon>
        <taxon>Pezizomycotina</taxon>
        <taxon>Sordariomycetes</taxon>
        <taxon>Hypocreomycetidae</taxon>
        <taxon>Hypocreales</taxon>
        <taxon>Nectriaceae</taxon>
        <taxon>Fusarium</taxon>
        <taxon>Fusarium incarnatum-equiseti species complex</taxon>
    </lineage>
</organism>
<evidence type="ECO:0000313" key="5">
    <source>
        <dbReference type="Proteomes" id="UP001152024"/>
    </source>
</evidence>
<feature type="domain" description="CCHC-type" evidence="3">
    <location>
        <begin position="397"/>
        <end position="411"/>
    </location>
</feature>
<dbReference type="EMBL" id="JAOQBH010000011">
    <property type="protein sequence ID" value="KAJ4128853.1"/>
    <property type="molecule type" value="Genomic_DNA"/>
</dbReference>
<dbReference type="InterPro" id="IPR001878">
    <property type="entry name" value="Znf_CCHC"/>
</dbReference>
<dbReference type="CDD" id="cd00303">
    <property type="entry name" value="retropepsin_like"/>
    <property type="match status" value="1"/>
</dbReference>
<evidence type="ECO:0000313" key="4">
    <source>
        <dbReference type="EMBL" id="KAJ4128853.1"/>
    </source>
</evidence>
<accession>A0ABQ8R7T1</accession>
<evidence type="ECO:0000259" key="3">
    <source>
        <dbReference type="PROSITE" id="PS50158"/>
    </source>
</evidence>
<feature type="compositionally biased region" description="Low complexity" evidence="2">
    <location>
        <begin position="33"/>
        <end position="48"/>
    </location>
</feature>
<reference evidence="4" key="1">
    <citation type="submission" date="2022-09" db="EMBL/GenBank/DDBJ databases">
        <title>Fusarium specimens isolated from Avocado Roots.</title>
        <authorList>
            <person name="Stajich J."/>
            <person name="Roper C."/>
            <person name="Heimlech-Rivalta G."/>
        </authorList>
    </citation>
    <scope>NUCLEOTIDE SEQUENCE</scope>
    <source>
        <strain evidence="4">CF00095</strain>
    </source>
</reference>